<feature type="transmembrane region" description="Helical" evidence="7">
    <location>
        <begin position="131"/>
        <end position="153"/>
    </location>
</feature>
<dbReference type="AlphaFoldDB" id="A0A420YLT2"/>
<comment type="similarity">
    <text evidence="5">Belongs to the SAT4 family.</text>
</comment>
<dbReference type="InterPro" id="IPR052337">
    <property type="entry name" value="SAT4-like"/>
</dbReference>
<feature type="transmembrane region" description="Helical" evidence="7">
    <location>
        <begin position="182"/>
        <end position="203"/>
    </location>
</feature>
<feature type="region of interest" description="Disordered" evidence="6">
    <location>
        <begin position="296"/>
        <end position="327"/>
    </location>
</feature>
<evidence type="ECO:0000256" key="2">
    <source>
        <dbReference type="ARBA" id="ARBA00022692"/>
    </source>
</evidence>
<evidence type="ECO:0000313" key="9">
    <source>
        <dbReference type="EMBL" id="RKU48829.1"/>
    </source>
</evidence>
<dbReference type="OrthoDB" id="3923077at2759"/>
<evidence type="ECO:0000256" key="4">
    <source>
        <dbReference type="ARBA" id="ARBA00023136"/>
    </source>
</evidence>
<dbReference type="STRING" id="177199.A0A420YLT2"/>
<evidence type="ECO:0000256" key="6">
    <source>
        <dbReference type="SAM" id="MobiDB-lite"/>
    </source>
</evidence>
<sequence>MADQTTLPPEIAAQDKGPGIVAAIISVSIVSTLFVLGRLFVRIKIVQQLSLDDYFIMMSTICGWLAVGFSCAAVASGNGKHFAILTLDQKAGAILWTMVGFLPGILSFALPKFAVVALLTRLLNASRAHTIFLWCLTSLCCISLMGCIIILFAQCTPSRSQWDFSVKQEHCWDHWILVHYSMYAGILSAVVDLYLALYPAVVLAKLQLNIKKKMALSGALGIGSIATVVAIYKTTRLPALASPDFSYDTSDLIIWTVVEGSTVTIASCIPIMQPLVDLLFGKRILGGSSGTGGKYYHKYGPDRSGQMKSSDMELSSSRNNMSRRKKADFEDGLGTLDAKGSEESILRQGQDAGRVTHVQTGGDTKDPFNGGIVRTDQFTVSYDTDSEHGRTTH</sequence>
<protein>
    <recommendedName>
        <fullName evidence="8">Rhodopsin domain-containing protein</fullName>
    </recommendedName>
</protein>
<feature type="transmembrane region" description="Helical" evidence="7">
    <location>
        <begin position="95"/>
        <end position="119"/>
    </location>
</feature>
<accession>A0A420YLT2</accession>
<evidence type="ECO:0000256" key="3">
    <source>
        <dbReference type="ARBA" id="ARBA00022989"/>
    </source>
</evidence>
<proteinExistence type="inferred from homology"/>
<evidence type="ECO:0000256" key="1">
    <source>
        <dbReference type="ARBA" id="ARBA00004141"/>
    </source>
</evidence>
<comment type="caution">
    <text evidence="9">The sequence shown here is derived from an EMBL/GenBank/DDBJ whole genome shotgun (WGS) entry which is preliminary data.</text>
</comment>
<evidence type="ECO:0000256" key="7">
    <source>
        <dbReference type="SAM" id="Phobius"/>
    </source>
</evidence>
<gene>
    <name evidence="9" type="ORF">DL546_007075</name>
</gene>
<evidence type="ECO:0000259" key="8">
    <source>
        <dbReference type="Pfam" id="PF20684"/>
    </source>
</evidence>
<keyword evidence="10" id="KW-1185">Reference proteome</keyword>
<comment type="subcellular location">
    <subcellularLocation>
        <location evidence="1">Membrane</location>
        <topology evidence="1">Multi-pass membrane protein</topology>
    </subcellularLocation>
</comment>
<keyword evidence="3 7" id="KW-1133">Transmembrane helix</keyword>
<feature type="transmembrane region" description="Helical" evidence="7">
    <location>
        <begin position="215"/>
        <end position="232"/>
    </location>
</feature>
<name>A0A420YLT2_9PEZI</name>
<feature type="domain" description="Rhodopsin" evidence="8">
    <location>
        <begin position="38"/>
        <end position="276"/>
    </location>
</feature>
<dbReference type="EMBL" id="QVQW01000003">
    <property type="protein sequence ID" value="RKU48829.1"/>
    <property type="molecule type" value="Genomic_DNA"/>
</dbReference>
<dbReference type="Pfam" id="PF20684">
    <property type="entry name" value="Fung_rhodopsin"/>
    <property type="match status" value="1"/>
</dbReference>
<dbReference type="PANTHER" id="PTHR33048">
    <property type="entry name" value="PTH11-LIKE INTEGRAL MEMBRANE PROTEIN (AFU_ORTHOLOGUE AFUA_5G11245)"/>
    <property type="match status" value="1"/>
</dbReference>
<keyword evidence="4 7" id="KW-0472">Membrane</keyword>
<feature type="transmembrane region" description="Helical" evidence="7">
    <location>
        <begin position="53"/>
        <end position="75"/>
    </location>
</feature>
<feature type="transmembrane region" description="Helical" evidence="7">
    <location>
        <begin position="20"/>
        <end position="41"/>
    </location>
</feature>
<reference evidence="9 10" key="1">
    <citation type="submission" date="2018-08" db="EMBL/GenBank/DDBJ databases">
        <title>Draft genome of the lignicolous fungus Coniochaeta pulveracea.</title>
        <authorList>
            <person name="Borstlap C.J."/>
            <person name="De Witt R.N."/>
            <person name="Botha A."/>
            <person name="Volschenk H."/>
        </authorList>
    </citation>
    <scope>NUCLEOTIDE SEQUENCE [LARGE SCALE GENOMIC DNA]</scope>
    <source>
        <strain evidence="9 10">CAB683</strain>
    </source>
</reference>
<organism evidence="9 10">
    <name type="scientific">Coniochaeta pulveracea</name>
    <dbReference type="NCBI Taxonomy" id="177199"/>
    <lineage>
        <taxon>Eukaryota</taxon>
        <taxon>Fungi</taxon>
        <taxon>Dikarya</taxon>
        <taxon>Ascomycota</taxon>
        <taxon>Pezizomycotina</taxon>
        <taxon>Sordariomycetes</taxon>
        <taxon>Sordariomycetidae</taxon>
        <taxon>Coniochaetales</taxon>
        <taxon>Coniochaetaceae</taxon>
        <taxon>Coniochaeta</taxon>
    </lineage>
</organism>
<dbReference type="PANTHER" id="PTHR33048:SF155">
    <property type="entry name" value="INTEGRAL MEMBRANE PROTEIN"/>
    <property type="match status" value="1"/>
</dbReference>
<keyword evidence="2 7" id="KW-0812">Transmembrane</keyword>
<evidence type="ECO:0000256" key="5">
    <source>
        <dbReference type="ARBA" id="ARBA00038359"/>
    </source>
</evidence>
<dbReference type="InterPro" id="IPR049326">
    <property type="entry name" value="Rhodopsin_dom_fungi"/>
</dbReference>
<dbReference type="Proteomes" id="UP000275385">
    <property type="component" value="Unassembled WGS sequence"/>
</dbReference>
<evidence type="ECO:0000313" key="10">
    <source>
        <dbReference type="Proteomes" id="UP000275385"/>
    </source>
</evidence>
<dbReference type="GO" id="GO:0016020">
    <property type="term" value="C:membrane"/>
    <property type="evidence" value="ECO:0007669"/>
    <property type="project" value="UniProtKB-SubCell"/>
</dbReference>